<evidence type="ECO:0000313" key="7">
    <source>
        <dbReference type="Proteomes" id="UP001369815"/>
    </source>
</evidence>
<evidence type="ECO:0000256" key="4">
    <source>
        <dbReference type="ARBA" id="ARBA00023239"/>
    </source>
</evidence>
<evidence type="ECO:0000256" key="3">
    <source>
        <dbReference type="ARBA" id="ARBA00022833"/>
    </source>
</evidence>
<sequence>MAQEGGCHCGKIRISIEGEPIGKTICHCLDCHKISGSAFSTNVVIPAAGFKVLSGTPKTFTVTADSGDDITSYFCGDCGSTLWRNGKITDFNPIIKAGVIDDPKFFNEVAQPAMELFSHRRADWLKELPGTVQS</sequence>
<keyword evidence="7" id="KW-1185">Reference proteome</keyword>
<dbReference type="AlphaFoldDB" id="A0AAX6MVZ1"/>
<protein>
    <recommendedName>
        <fullName evidence="5">CENP-V/GFA domain-containing protein</fullName>
    </recommendedName>
</protein>
<keyword evidence="3" id="KW-0862">Zinc</keyword>
<dbReference type="InterPro" id="IPR006913">
    <property type="entry name" value="CENP-V/GFA"/>
</dbReference>
<name>A0AAX6MVZ1_9PEZI</name>
<keyword evidence="4" id="KW-0456">Lyase</keyword>
<comment type="similarity">
    <text evidence="1">Belongs to the Gfa family.</text>
</comment>
<feature type="domain" description="CENP-V/GFA" evidence="5">
    <location>
        <begin position="3"/>
        <end position="115"/>
    </location>
</feature>
<dbReference type="Gene3D" id="3.90.1590.10">
    <property type="entry name" value="glutathione-dependent formaldehyde- activating enzyme (gfa)"/>
    <property type="match status" value="1"/>
</dbReference>
<dbReference type="InterPro" id="IPR011057">
    <property type="entry name" value="Mss4-like_sf"/>
</dbReference>
<comment type="caution">
    <text evidence="6">The sequence shown here is derived from an EMBL/GenBank/DDBJ whole genome shotgun (WGS) entry which is preliminary data.</text>
</comment>
<evidence type="ECO:0000256" key="2">
    <source>
        <dbReference type="ARBA" id="ARBA00022723"/>
    </source>
</evidence>
<proteinExistence type="inferred from homology"/>
<dbReference type="GO" id="GO:0016846">
    <property type="term" value="F:carbon-sulfur lyase activity"/>
    <property type="evidence" value="ECO:0007669"/>
    <property type="project" value="InterPro"/>
</dbReference>
<accession>A0AAX6MVZ1</accession>
<dbReference type="Pfam" id="PF04828">
    <property type="entry name" value="GFA"/>
    <property type="match status" value="1"/>
</dbReference>
<evidence type="ECO:0000256" key="1">
    <source>
        <dbReference type="ARBA" id="ARBA00005495"/>
    </source>
</evidence>
<evidence type="ECO:0000313" key="6">
    <source>
        <dbReference type="EMBL" id="KAK6956830.1"/>
    </source>
</evidence>
<dbReference type="Proteomes" id="UP001369815">
    <property type="component" value="Unassembled WGS sequence"/>
</dbReference>
<keyword evidence="2" id="KW-0479">Metal-binding</keyword>
<evidence type="ECO:0000259" key="5">
    <source>
        <dbReference type="PROSITE" id="PS51891"/>
    </source>
</evidence>
<dbReference type="GO" id="GO:0046872">
    <property type="term" value="F:metal ion binding"/>
    <property type="evidence" value="ECO:0007669"/>
    <property type="project" value="UniProtKB-KW"/>
</dbReference>
<reference evidence="6 7" key="1">
    <citation type="journal article" date="2024" name="Front Chem Biol">
        <title>Unveiling the potential of Daldinia eschscholtzii MFLUCC 19-0629 through bioactivity and bioinformatics studies for enhanced sustainable agriculture production.</title>
        <authorList>
            <person name="Brooks S."/>
            <person name="Weaver J.A."/>
            <person name="Klomchit A."/>
            <person name="Alharthi S.A."/>
            <person name="Onlamun T."/>
            <person name="Nurani R."/>
            <person name="Vong T.K."/>
            <person name="Alberti F."/>
            <person name="Greco C."/>
        </authorList>
    </citation>
    <scope>NUCLEOTIDE SEQUENCE [LARGE SCALE GENOMIC DNA]</scope>
    <source>
        <strain evidence="6">MFLUCC 19-0629</strain>
    </source>
</reference>
<dbReference type="PANTHER" id="PTHR33337">
    <property type="entry name" value="GFA DOMAIN-CONTAINING PROTEIN"/>
    <property type="match status" value="1"/>
</dbReference>
<dbReference type="SUPFAM" id="SSF51316">
    <property type="entry name" value="Mss4-like"/>
    <property type="match status" value="1"/>
</dbReference>
<gene>
    <name evidence="6" type="ORF">Daesc_002111</name>
</gene>
<dbReference type="EMBL" id="JBANMG010000002">
    <property type="protein sequence ID" value="KAK6956830.1"/>
    <property type="molecule type" value="Genomic_DNA"/>
</dbReference>
<organism evidence="6 7">
    <name type="scientific">Daldinia eschscholtzii</name>
    <dbReference type="NCBI Taxonomy" id="292717"/>
    <lineage>
        <taxon>Eukaryota</taxon>
        <taxon>Fungi</taxon>
        <taxon>Dikarya</taxon>
        <taxon>Ascomycota</taxon>
        <taxon>Pezizomycotina</taxon>
        <taxon>Sordariomycetes</taxon>
        <taxon>Xylariomycetidae</taxon>
        <taxon>Xylariales</taxon>
        <taxon>Hypoxylaceae</taxon>
        <taxon>Daldinia</taxon>
    </lineage>
</organism>
<dbReference type="PANTHER" id="PTHR33337:SF30">
    <property type="entry name" value="DUF636 DOMAIN PROTEIN (AFU_ORTHOLOGUE AFUA_1G03180)"/>
    <property type="match status" value="1"/>
</dbReference>
<dbReference type="PROSITE" id="PS51891">
    <property type="entry name" value="CENP_V_GFA"/>
    <property type="match status" value="1"/>
</dbReference>